<accession>A0A2I0UV99</accession>
<evidence type="ECO:0000313" key="1">
    <source>
        <dbReference type="EMBL" id="PKU49951.1"/>
    </source>
</evidence>
<gene>
    <name evidence="1" type="ORF">CRI88_20410</name>
</gene>
<protein>
    <submittedName>
        <fullName evidence="1">Uncharacterized protein</fullName>
    </submittedName>
</protein>
<dbReference type="AlphaFoldDB" id="A0A2I0UV99"/>
<organism evidence="1 2">
    <name type="scientific">Lysinibacillus fusiformis</name>
    <dbReference type="NCBI Taxonomy" id="28031"/>
    <lineage>
        <taxon>Bacteria</taxon>
        <taxon>Bacillati</taxon>
        <taxon>Bacillota</taxon>
        <taxon>Bacilli</taxon>
        <taxon>Bacillales</taxon>
        <taxon>Bacillaceae</taxon>
        <taxon>Lysinibacillus</taxon>
    </lineage>
</organism>
<comment type="caution">
    <text evidence="1">The sequence shown here is derived from an EMBL/GenBank/DDBJ whole genome shotgun (WGS) entry which is preliminary data.</text>
</comment>
<dbReference type="Proteomes" id="UP000234956">
    <property type="component" value="Unassembled WGS sequence"/>
</dbReference>
<name>A0A2I0UV99_9BACI</name>
<evidence type="ECO:0000313" key="2">
    <source>
        <dbReference type="Proteomes" id="UP000234956"/>
    </source>
</evidence>
<dbReference type="EMBL" id="PDFK01000010">
    <property type="protein sequence ID" value="PKU49951.1"/>
    <property type="molecule type" value="Genomic_DNA"/>
</dbReference>
<dbReference type="RefSeq" id="WP_101966993.1">
    <property type="nucleotide sequence ID" value="NZ_PDFK01000010.1"/>
</dbReference>
<proteinExistence type="predicted"/>
<reference evidence="1 2" key="1">
    <citation type="submission" date="2017-10" db="EMBL/GenBank/DDBJ databases">
        <title>Draft genome of Lysinibacillus fusiformis strain Juneja, a laboratory-derived pathogen of Drosophila melanogaster.</title>
        <authorList>
            <person name="Smith B.R."/>
            <person name="Unckless R.L."/>
        </authorList>
    </citation>
    <scope>NUCLEOTIDE SEQUENCE [LARGE SCALE GENOMIC DNA]</scope>
    <source>
        <strain evidence="1 2">Juneja</strain>
    </source>
</reference>
<sequence length="171" mass="20071">MTTLDIERIRADLKRLKEEKSAADIERGYCVLDLKKVSDYFAYEVYQRYEKDVKAFLLSYAEILLQTNEWLVLEATEKLNGWIEALDVAKHCVDISLSVDCLMMEYYLRQITGQATGQKGSPLFAANHITSVVADKYEPYWNEMERLDYTGDYNAYLTQKMKEIKQWQNLH</sequence>